<name>A0A0B6Y5K3_9EUPU</name>
<organism evidence="2">
    <name type="scientific">Arion vulgaris</name>
    <dbReference type="NCBI Taxonomy" id="1028688"/>
    <lineage>
        <taxon>Eukaryota</taxon>
        <taxon>Metazoa</taxon>
        <taxon>Spiralia</taxon>
        <taxon>Lophotrochozoa</taxon>
        <taxon>Mollusca</taxon>
        <taxon>Gastropoda</taxon>
        <taxon>Heterobranchia</taxon>
        <taxon>Euthyneura</taxon>
        <taxon>Panpulmonata</taxon>
        <taxon>Eupulmonata</taxon>
        <taxon>Stylommatophora</taxon>
        <taxon>Helicina</taxon>
        <taxon>Arionoidea</taxon>
        <taxon>Arionidae</taxon>
        <taxon>Arion</taxon>
    </lineage>
</organism>
<gene>
    <name evidence="2" type="primary">ORF13790</name>
</gene>
<evidence type="ECO:0000256" key="1">
    <source>
        <dbReference type="SAM" id="MobiDB-lite"/>
    </source>
</evidence>
<reference evidence="2" key="1">
    <citation type="submission" date="2014-12" db="EMBL/GenBank/DDBJ databases">
        <title>Insight into the proteome of Arion vulgaris.</title>
        <authorList>
            <person name="Aradska J."/>
            <person name="Bulat T."/>
            <person name="Smidak R."/>
            <person name="Sarate P."/>
            <person name="Gangsoo J."/>
            <person name="Sialana F."/>
            <person name="Bilban M."/>
            <person name="Lubec G."/>
        </authorList>
    </citation>
    <scope>NUCLEOTIDE SEQUENCE</scope>
    <source>
        <tissue evidence="2">Skin</tissue>
    </source>
</reference>
<protein>
    <submittedName>
        <fullName evidence="2">Uncharacterized protein</fullName>
    </submittedName>
</protein>
<sequence>DSNNELSLGKRTHATLPEEDIVHPEPKGLNSPRLKHGKTADESKGNMKQIKLKSSLKVDVQVHKSPENPDSPTSPLLQ</sequence>
<dbReference type="AlphaFoldDB" id="A0A0B6Y5K3"/>
<accession>A0A0B6Y5K3</accession>
<feature type="region of interest" description="Disordered" evidence="1">
    <location>
        <begin position="1"/>
        <end position="78"/>
    </location>
</feature>
<proteinExistence type="predicted"/>
<feature type="non-terminal residue" evidence="2">
    <location>
        <position position="1"/>
    </location>
</feature>
<evidence type="ECO:0000313" key="2">
    <source>
        <dbReference type="EMBL" id="CEK51577.1"/>
    </source>
</evidence>
<feature type="compositionally biased region" description="Polar residues" evidence="1">
    <location>
        <begin position="68"/>
        <end position="78"/>
    </location>
</feature>
<dbReference type="EMBL" id="HACG01004712">
    <property type="protein sequence ID" value="CEK51577.1"/>
    <property type="molecule type" value="Transcribed_RNA"/>
</dbReference>